<sequence length="78" mass="8523">MSYVPCEAFPCSLDIFKASESLDSTYEQPTHESIFGHIIQPVEMTGVPGVRCPKCLQAGVEKWVIRGKCCPNCGTVCV</sequence>
<accession>U4L2P6</accession>
<evidence type="ECO:0000313" key="2">
    <source>
        <dbReference type="Proteomes" id="UP000018144"/>
    </source>
</evidence>
<dbReference type="OrthoDB" id="6133115at2759"/>
<name>U4L2P6_PYROM</name>
<dbReference type="Proteomes" id="UP000018144">
    <property type="component" value="Unassembled WGS sequence"/>
</dbReference>
<dbReference type="OMA" id="VEKWVIR"/>
<gene>
    <name evidence="1" type="ORF">PCON_09777</name>
</gene>
<protein>
    <submittedName>
        <fullName evidence="1">Uncharacterized protein</fullName>
    </submittedName>
</protein>
<reference evidence="1 2" key="1">
    <citation type="journal article" date="2013" name="PLoS Genet.">
        <title>The genome and development-dependent transcriptomes of Pyronema confluens: a window into fungal evolution.</title>
        <authorList>
            <person name="Traeger S."/>
            <person name="Altegoer F."/>
            <person name="Freitag M."/>
            <person name="Gabaldon T."/>
            <person name="Kempken F."/>
            <person name="Kumar A."/>
            <person name="Marcet-Houben M."/>
            <person name="Poggeler S."/>
            <person name="Stajich J.E."/>
            <person name="Nowrousian M."/>
        </authorList>
    </citation>
    <scope>NUCLEOTIDE SEQUENCE [LARGE SCALE GENOMIC DNA]</scope>
    <source>
        <strain evidence="2">CBS 100304</strain>
        <tissue evidence="1">Vegetative mycelium</tissue>
    </source>
</reference>
<dbReference type="EMBL" id="HF935519">
    <property type="protein sequence ID" value="CCX10184.1"/>
    <property type="molecule type" value="Genomic_DNA"/>
</dbReference>
<keyword evidence="2" id="KW-1185">Reference proteome</keyword>
<dbReference type="AlphaFoldDB" id="U4L2P6"/>
<proteinExistence type="predicted"/>
<evidence type="ECO:0000313" key="1">
    <source>
        <dbReference type="EMBL" id="CCX10184.1"/>
    </source>
</evidence>
<organism evidence="1 2">
    <name type="scientific">Pyronema omphalodes (strain CBS 100304)</name>
    <name type="common">Pyronema confluens</name>
    <dbReference type="NCBI Taxonomy" id="1076935"/>
    <lineage>
        <taxon>Eukaryota</taxon>
        <taxon>Fungi</taxon>
        <taxon>Dikarya</taxon>
        <taxon>Ascomycota</taxon>
        <taxon>Pezizomycotina</taxon>
        <taxon>Pezizomycetes</taxon>
        <taxon>Pezizales</taxon>
        <taxon>Pyronemataceae</taxon>
        <taxon>Pyronema</taxon>
    </lineage>
</organism>